<name>A0A7W6HCD9_9HYPH</name>
<feature type="domain" description="Fumarylacetoacetase-like C-terminal" evidence="3">
    <location>
        <begin position="70"/>
        <end position="284"/>
    </location>
</feature>
<evidence type="ECO:0000259" key="3">
    <source>
        <dbReference type="Pfam" id="PF01557"/>
    </source>
</evidence>
<accession>A0A7W6HCD9</accession>
<reference evidence="4 5" key="1">
    <citation type="submission" date="2020-08" db="EMBL/GenBank/DDBJ databases">
        <title>Genomic Encyclopedia of Type Strains, Phase IV (KMG-IV): sequencing the most valuable type-strain genomes for metagenomic binning, comparative biology and taxonomic classification.</title>
        <authorList>
            <person name="Goeker M."/>
        </authorList>
    </citation>
    <scope>NUCLEOTIDE SEQUENCE [LARGE SCALE GENOMIC DNA]</scope>
    <source>
        <strain evidence="4 5">DSM 103570</strain>
    </source>
</reference>
<evidence type="ECO:0000313" key="5">
    <source>
        <dbReference type="Proteomes" id="UP000588647"/>
    </source>
</evidence>
<dbReference type="GO" id="GO:0019752">
    <property type="term" value="P:carboxylic acid metabolic process"/>
    <property type="evidence" value="ECO:0007669"/>
    <property type="project" value="UniProtKB-ARBA"/>
</dbReference>
<dbReference type="Gene3D" id="3.90.850.10">
    <property type="entry name" value="Fumarylacetoacetase-like, C-terminal domain"/>
    <property type="match status" value="1"/>
</dbReference>
<dbReference type="GO" id="GO:0046872">
    <property type="term" value="F:metal ion binding"/>
    <property type="evidence" value="ECO:0007669"/>
    <property type="project" value="UniProtKB-KW"/>
</dbReference>
<comment type="similarity">
    <text evidence="1">Belongs to the FAH family.</text>
</comment>
<dbReference type="RefSeq" id="WP_183207142.1">
    <property type="nucleotide sequence ID" value="NZ_JAAAMM010000002.1"/>
</dbReference>
<dbReference type="InterPro" id="IPR011234">
    <property type="entry name" value="Fumarylacetoacetase-like_C"/>
</dbReference>
<organism evidence="4 5">
    <name type="scientific">Aurantimonas endophytica</name>
    <dbReference type="NCBI Taxonomy" id="1522175"/>
    <lineage>
        <taxon>Bacteria</taxon>
        <taxon>Pseudomonadati</taxon>
        <taxon>Pseudomonadota</taxon>
        <taxon>Alphaproteobacteria</taxon>
        <taxon>Hyphomicrobiales</taxon>
        <taxon>Aurantimonadaceae</taxon>
        <taxon>Aurantimonas</taxon>
    </lineage>
</organism>
<dbReference type="SUPFAM" id="SSF56529">
    <property type="entry name" value="FAH"/>
    <property type="match status" value="1"/>
</dbReference>
<dbReference type="Proteomes" id="UP000588647">
    <property type="component" value="Unassembled WGS sequence"/>
</dbReference>
<proteinExistence type="inferred from homology"/>
<dbReference type="Pfam" id="PF01557">
    <property type="entry name" value="FAA_hydrolase"/>
    <property type="match status" value="1"/>
</dbReference>
<evidence type="ECO:0000313" key="4">
    <source>
        <dbReference type="EMBL" id="MBB4002573.1"/>
    </source>
</evidence>
<dbReference type="InterPro" id="IPR036663">
    <property type="entry name" value="Fumarylacetoacetase_C_sf"/>
</dbReference>
<dbReference type="GO" id="GO:0016853">
    <property type="term" value="F:isomerase activity"/>
    <property type="evidence" value="ECO:0007669"/>
    <property type="project" value="UniProtKB-ARBA"/>
</dbReference>
<dbReference type="GO" id="GO:0018773">
    <property type="term" value="F:acetylpyruvate hydrolase activity"/>
    <property type="evidence" value="ECO:0007669"/>
    <property type="project" value="TreeGrafter"/>
</dbReference>
<dbReference type="AlphaFoldDB" id="A0A7W6HCD9"/>
<sequence>MKIAAFEFDGRSALGRVDGEEVVVLHEGETGPALLSLIEANGAGADGGSERVPLSAVKLLPPVVSPRAAVFCVGKNYHAHAKEFFGSGFDSSAKEEVPSQPVIFAKAGSCLVGQGDAVDASLDPTATVDYEGELAIVMGKTAHRVAKADAYDYVFGYTVCNDVTSRELQKRHNQWLIGKSLDTFGPLGPWIVTADELGDVRELELITTVNGEVRQKAKVADLIFDIPTLIETLTATMTLQPGDIIATGTPAGVGIGFKPPRYLQPGDRMEVSISGIGTLANPVV</sequence>
<dbReference type="FunFam" id="3.90.850.10:FF:000002">
    <property type="entry name" value="2-hydroxyhepta-2,4-diene-1,7-dioate isomerase"/>
    <property type="match status" value="1"/>
</dbReference>
<evidence type="ECO:0000256" key="2">
    <source>
        <dbReference type="ARBA" id="ARBA00022723"/>
    </source>
</evidence>
<evidence type="ECO:0000256" key="1">
    <source>
        <dbReference type="ARBA" id="ARBA00010211"/>
    </source>
</evidence>
<protein>
    <submittedName>
        <fullName evidence="4">2-keto-4-pentenoate hydratase/2-oxohepta-3-ene-1,7-dioic acid hydratase in catechol pathway</fullName>
    </submittedName>
</protein>
<keyword evidence="2" id="KW-0479">Metal-binding</keyword>
<dbReference type="PANTHER" id="PTHR11820:SF7">
    <property type="entry name" value="ACYLPYRUVASE FAHD1, MITOCHONDRIAL"/>
    <property type="match status" value="1"/>
</dbReference>
<comment type="caution">
    <text evidence="4">The sequence shown here is derived from an EMBL/GenBank/DDBJ whole genome shotgun (WGS) entry which is preliminary data.</text>
</comment>
<gene>
    <name evidence="4" type="ORF">GGR03_001648</name>
</gene>
<dbReference type="EMBL" id="JACIEM010000002">
    <property type="protein sequence ID" value="MBB4002573.1"/>
    <property type="molecule type" value="Genomic_DNA"/>
</dbReference>
<dbReference type="PANTHER" id="PTHR11820">
    <property type="entry name" value="ACYLPYRUVASE"/>
    <property type="match status" value="1"/>
</dbReference>
<keyword evidence="5" id="KW-1185">Reference proteome</keyword>